<evidence type="ECO:0000313" key="2">
    <source>
        <dbReference type="Proteomes" id="UP001321786"/>
    </source>
</evidence>
<dbReference type="Pfam" id="PF14337">
    <property type="entry name" value="Abi_alpha"/>
    <property type="match status" value="1"/>
</dbReference>
<dbReference type="RefSeq" id="WP_338536189.1">
    <property type="nucleotide sequence ID" value="NZ_AP028654.1"/>
</dbReference>
<name>A0AAU9E3K8_9FIRM</name>
<dbReference type="KEGG" id="hprf:HLPR_01540"/>
<accession>A0AAU9E3K8</accession>
<sequence length="261" mass="29841">MNTIITKKAIDESVKLLPQVYEDIAQPAFKEVGTVVGKSVKSLLAPVRGLLWGWEKIEEFIVNDVEKKLEKISLENRKSPDPEIAVPAMQALTYTADNKYLREMFVNLLANSMDLSKNKLVHPSFTEIIKQMSSLDAKVLERISKNKGNIRATNPEIRIVGSNQVFIDATPNWFLGWTFEGFDIFDISASLVRLSKYGLIELMFDRTAGKDGYEQFTANHLILDILDKYQTENLDRELEIYETKSVFYINDYGKQFVKVCL</sequence>
<gene>
    <name evidence="1" type="ORF">HLPR_01540</name>
</gene>
<dbReference type="Proteomes" id="UP001321786">
    <property type="component" value="Chromosome"/>
</dbReference>
<evidence type="ECO:0008006" key="3">
    <source>
        <dbReference type="Google" id="ProtNLM"/>
    </source>
</evidence>
<protein>
    <recommendedName>
        <fullName evidence="3">DUF4393 domain-containing protein</fullName>
    </recommendedName>
</protein>
<keyword evidence="2" id="KW-1185">Reference proteome</keyword>
<dbReference type="AlphaFoldDB" id="A0AAU9E3K8"/>
<dbReference type="InterPro" id="IPR025506">
    <property type="entry name" value="Abi_alpha"/>
</dbReference>
<proteinExistence type="predicted"/>
<reference evidence="1 2" key="1">
    <citation type="submission" date="2023-08" db="EMBL/GenBank/DDBJ databases">
        <title>Helicovermis profunda gen. nov., sp. nov., a novel mesophilic, fermentative bacterium within the Bacillota from a deep-sea hydrothermal vent chimney.</title>
        <authorList>
            <person name="Miyazaki U."/>
            <person name="Mizutani D."/>
            <person name="Hashimoto Y."/>
            <person name="Tame A."/>
            <person name="Sawayama S."/>
            <person name="Miyazaki J."/>
            <person name="Takai K."/>
            <person name="Nakagawa S."/>
        </authorList>
    </citation>
    <scope>NUCLEOTIDE SEQUENCE [LARGE SCALE GENOMIC DNA]</scope>
    <source>
        <strain evidence="1 2">S502</strain>
    </source>
</reference>
<dbReference type="EMBL" id="AP028654">
    <property type="protein sequence ID" value="BEP27823.1"/>
    <property type="molecule type" value="Genomic_DNA"/>
</dbReference>
<organism evidence="1 2">
    <name type="scientific">Helicovermis profundi</name>
    <dbReference type="NCBI Taxonomy" id="3065157"/>
    <lineage>
        <taxon>Bacteria</taxon>
        <taxon>Bacillati</taxon>
        <taxon>Bacillota</taxon>
        <taxon>Clostridia</taxon>
        <taxon>Helicovermis</taxon>
    </lineage>
</organism>
<evidence type="ECO:0000313" key="1">
    <source>
        <dbReference type="EMBL" id="BEP27823.1"/>
    </source>
</evidence>